<evidence type="ECO:0000256" key="2">
    <source>
        <dbReference type="ARBA" id="ARBA00022692"/>
    </source>
</evidence>
<evidence type="ECO:0000313" key="6">
    <source>
        <dbReference type="EMBL" id="HIP16814.1"/>
    </source>
</evidence>
<feature type="transmembrane region" description="Helical" evidence="5">
    <location>
        <begin position="48"/>
        <end position="67"/>
    </location>
</feature>
<dbReference type="Pfam" id="PF09685">
    <property type="entry name" value="MamF_MmsF"/>
    <property type="match status" value="1"/>
</dbReference>
<keyword evidence="3 5" id="KW-1133">Transmembrane helix</keyword>
<dbReference type="GO" id="GO:0016020">
    <property type="term" value="C:membrane"/>
    <property type="evidence" value="ECO:0007669"/>
    <property type="project" value="UniProtKB-SubCell"/>
</dbReference>
<proteinExistence type="predicted"/>
<evidence type="ECO:0000256" key="5">
    <source>
        <dbReference type="SAM" id="Phobius"/>
    </source>
</evidence>
<dbReference type="EMBL" id="DQSV01000012">
    <property type="protein sequence ID" value="HIP16814.1"/>
    <property type="molecule type" value="Genomic_DNA"/>
</dbReference>
<keyword evidence="2 5" id="KW-0812">Transmembrane</keyword>
<dbReference type="InterPro" id="IPR019109">
    <property type="entry name" value="MamF_MmsF"/>
</dbReference>
<name>A0A832YSK3_9EURY</name>
<dbReference type="PANTHER" id="PTHR36460">
    <property type="entry name" value="UPF0132 DOMAIN PROTEIN (AFU_ORTHOLOGUE AFUA_3G10255)"/>
    <property type="match status" value="1"/>
</dbReference>
<feature type="transmembrane region" description="Helical" evidence="5">
    <location>
        <begin position="73"/>
        <end position="91"/>
    </location>
</feature>
<keyword evidence="4 5" id="KW-0472">Membrane</keyword>
<evidence type="ECO:0000256" key="1">
    <source>
        <dbReference type="ARBA" id="ARBA00004141"/>
    </source>
</evidence>
<reference evidence="6" key="1">
    <citation type="journal article" date="2020" name="ISME J.">
        <title>Gammaproteobacteria mediating utilization of methyl-, sulfur- and petroleum organic compounds in deep ocean hydrothermal plumes.</title>
        <authorList>
            <person name="Zhou Z."/>
            <person name="Liu Y."/>
            <person name="Pan J."/>
            <person name="Cron B.R."/>
            <person name="Toner B.M."/>
            <person name="Anantharaman K."/>
            <person name="Breier J.A."/>
            <person name="Dick G.J."/>
            <person name="Li M."/>
        </authorList>
    </citation>
    <scope>NUCLEOTIDE SEQUENCE</scope>
    <source>
        <strain evidence="6">SZUA-1385</strain>
    </source>
</reference>
<protein>
    <submittedName>
        <fullName evidence="6">DUF4870 domain-containing protein</fullName>
    </submittedName>
</protein>
<feature type="transmembrane region" description="Helical" evidence="5">
    <location>
        <begin position="20"/>
        <end position="36"/>
    </location>
</feature>
<comment type="caution">
    <text evidence="6">The sequence shown here is derived from an EMBL/GenBank/DDBJ whole genome shotgun (WGS) entry which is preliminary data.</text>
</comment>
<evidence type="ECO:0000256" key="3">
    <source>
        <dbReference type="ARBA" id="ARBA00022989"/>
    </source>
</evidence>
<gene>
    <name evidence="6" type="ORF">EYG76_00725</name>
</gene>
<dbReference type="PANTHER" id="PTHR36460:SF1">
    <property type="entry name" value="UPF0132 DOMAIN PROTEIN (AFU_ORTHOLOGUE AFUA_3G10255)"/>
    <property type="match status" value="1"/>
</dbReference>
<comment type="subcellular location">
    <subcellularLocation>
        <location evidence="1">Membrane</location>
        <topology evidence="1">Multi-pass membrane protein</topology>
    </subcellularLocation>
</comment>
<evidence type="ECO:0000313" key="7">
    <source>
        <dbReference type="Proteomes" id="UP000605144"/>
    </source>
</evidence>
<organism evidence="6 7">
    <name type="scientific">Methanothermococcus okinawensis</name>
    <dbReference type="NCBI Taxonomy" id="155863"/>
    <lineage>
        <taxon>Archaea</taxon>
        <taxon>Methanobacteriati</taxon>
        <taxon>Methanobacteriota</taxon>
        <taxon>Methanomada group</taxon>
        <taxon>Methanococci</taxon>
        <taxon>Methanococcales</taxon>
        <taxon>Methanococcaceae</taxon>
        <taxon>Methanothermococcus</taxon>
    </lineage>
</organism>
<accession>A0A832YSK3</accession>
<evidence type="ECO:0000256" key="4">
    <source>
        <dbReference type="ARBA" id="ARBA00023136"/>
    </source>
</evidence>
<dbReference type="AlphaFoldDB" id="A0A832YSK3"/>
<dbReference type="Proteomes" id="UP000605144">
    <property type="component" value="Unassembled WGS sequence"/>
</dbReference>
<sequence>MLVVFMSKTSLGLEENIEGLLCYLLGVITGIIFLVLEKESDFVKFHAMQSIVTFLSLFILSMVVAVIPFVGVLISLLVNLISLAFWILGMYKAYQGEKYKFPIFGDISEDLLKKINI</sequence>